<dbReference type="SUPFAM" id="SSF53756">
    <property type="entry name" value="UDP-Glycosyltransferase/glycogen phosphorylase"/>
    <property type="match status" value="1"/>
</dbReference>
<dbReference type="Pfam" id="PF04464">
    <property type="entry name" value="Glyphos_transf"/>
    <property type="match status" value="1"/>
</dbReference>
<dbReference type="RefSeq" id="WP_045979255.1">
    <property type="nucleotide sequence ID" value="NZ_JXXY01000006.1"/>
</dbReference>
<accession>A0A0F4PQT0</accession>
<dbReference type="AlphaFoldDB" id="A0A0F4PQT0"/>
<dbReference type="eggNOG" id="COG1887">
    <property type="taxonomic scope" value="Bacteria"/>
</dbReference>
<dbReference type="GO" id="GO:0047355">
    <property type="term" value="F:CDP-glycerol glycerophosphotransferase activity"/>
    <property type="evidence" value="ECO:0007669"/>
    <property type="project" value="InterPro"/>
</dbReference>
<proteinExistence type="predicted"/>
<dbReference type="EMBL" id="JXXZ01000002">
    <property type="protein sequence ID" value="KJZ01872.1"/>
    <property type="molecule type" value="Genomic_DNA"/>
</dbReference>
<evidence type="ECO:0000313" key="1">
    <source>
        <dbReference type="EMBL" id="KJZ01872.1"/>
    </source>
</evidence>
<organism evidence="1 2">
    <name type="scientific">Pseudoalteromonas ruthenica</name>
    <dbReference type="NCBI Taxonomy" id="151081"/>
    <lineage>
        <taxon>Bacteria</taxon>
        <taxon>Pseudomonadati</taxon>
        <taxon>Pseudomonadota</taxon>
        <taxon>Gammaproteobacteria</taxon>
        <taxon>Alteromonadales</taxon>
        <taxon>Pseudoalteromonadaceae</taxon>
        <taxon>Pseudoalteromonas</taxon>
    </lineage>
</organism>
<sequence>MKVFFDVLHLYYLPQYLPVIDELNQHGAQTVVVLYKHEDAVLNAAAEYAIKAHNLNAHWLQSESQAVAFYRQCGADWVIFGKAFAAIAELNSIVKTALMQHGIGPKACYYDASNNATSVRFVEGQHRLTRLHTLYPDSTFIDTGYAKLDPLLSQPQYPLPSHEDFGLDASKPTVLYAPTFYPSSLERLPKNWLANLTHCNVIIKPHYFSQTKDKYQKHQRLLQRWQQYEHVYVSQLEEFNLVPFMALADVLVSDASSAIFEFFALGKPVVWCNFYKLRWSYRGPFAYRFKARLDDDISYFEPLCFKADSPSDVISAIEEALHQPQKFHNQQNQTTIERLAGRLDGNSAKRIVSYLYDN</sequence>
<evidence type="ECO:0000313" key="2">
    <source>
        <dbReference type="Proteomes" id="UP000033664"/>
    </source>
</evidence>
<dbReference type="Gene3D" id="3.40.50.12580">
    <property type="match status" value="1"/>
</dbReference>
<reference evidence="1 2" key="1">
    <citation type="journal article" date="2015" name="BMC Genomics">
        <title>Genome mining reveals unlocked bioactive potential of marine Gram-negative bacteria.</title>
        <authorList>
            <person name="Machado H."/>
            <person name="Sonnenschein E.C."/>
            <person name="Melchiorsen J."/>
            <person name="Gram L."/>
        </authorList>
    </citation>
    <scope>NUCLEOTIDE SEQUENCE [LARGE SCALE GENOMIC DNA]</scope>
    <source>
        <strain evidence="1 2">S3137</strain>
    </source>
</reference>
<keyword evidence="2" id="KW-1185">Reference proteome</keyword>
<gene>
    <name evidence="1" type="ORF">TW72_02715</name>
</gene>
<dbReference type="OrthoDB" id="1113428at2"/>
<name>A0A0F4PQT0_9GAMM</name>
<dbReference type="GeneID" id="58227398"/>
<dbReference type="InterPro" id="IPR007554">
    <property type="entry name" value="Glycerophosphate_synth"/>
</dbReference>
<keyword evidence="1" id="KW-0808">Transferase</keyword>
<dbReference type="PATRIC" id="fig|151081.8.peg.1720"/>
<dbReference type="Proteomes" id="UP000033664">
    <property type="component" value="Unassembled WGS sequence"/>
</dbReference>
<dbReference type="InterPro" id="IPR043148">
    <property type="entry name" value="TagF_C"/>
</dbReference>
<protein>
    <submittedName>
        <fullName evidence="1">CDP-glycerol glycerophosphotransferase</fullName>
    </submittedName>
</protein>
<comment type="caution">
    <text evidence="1">The sequence shown here is derived from an EMBL/GenBank/DDBJ whole genome shotgun (WGS) entry which is preliminary data.</text>
</comment>
<dbReference type="GO" id="GO:0016020">
    <property type="term" value="C:membrane"/>
    <property type="evidence" value="ECO:0007669"/>
    <property type="project" value="InterPro"/>
</dbReference>